<gene>
    <name evidence="1" type="ORF">L2E82_20195</name>
</gene>
<organism evidence="1 2">
    <name type="scientific">Cichorium intybus</name>
    <name type="common">Chicory</name>
    <dbReference type="NCBI Taxonomy" id="13427"/>
    <lineage>
        <taxon>Eukaryota</taxon>
        <taxon>Viridiplantae</taxon>
        <taxon>Streptophyta</taxon>
        <taxon>Embryophyta</taxon>
        <taxon>Tracheophyta</taxon>
        <taxon>Spermatophyta</taxon>
        <taxon>Magnoliopsida</taxon>
        <taxon>eudicotyledons</taxon>
        <taxon>Gunneridae</taxon>
        <taxon>Pentapetalae</taxon>
        <taxon>asterids</taxon>
        <taxon>campanulids</taxon>
        <taxon>Asterales</taxon>
        <taxon>Asteraceae</taxon>
        <taxon>Cichorioideae</taxon>
        <taxon>Cichorieae</taxon>
        <taxon>Cichoriinae</taxon>
        <taxon>Cichorium</taxon>
    </lineage>
</organism>
<evidence type="ECO:0000313" key="2">
    <source>
        <dbReference type="Proteomes" id="UP001055811"/>
    </source>
</evidence>
<evidence type="ECO:0000313" key="1">
    <source>
        <dbReference type="EMBL" id="KAI3749581.1"/>
    </source>
</evidence>
<keyword evidence="2" id="KW-1185">Reference proteome</keyword>
<sequence length="369" mass="41489">MDSAEVSSAPFYSFKSKKILRSSINKQHSTDELAVEAPDLSPWSSKTSENPTYPPRRSLTRRQVSQAAKHLRKLELKTSVSSDSLKSSATLITKPNSSKALPERTFAEVPPEQRTVTSSYAMENPNLGYGTDSQQQPVDMLHSFKRLFLNKNAESVDQKLLGLPPGELSTKLPETPIKSFDLGEKGDISSMDGNPPELILTSFTPSAPRKTFPTKITQQLGTRRALFFDTKMPHVKRSPSDHDDELNALFASIRESNRKYKPIKTNYSALISQSKWRKQMIARLPKLFDSLLNIFLLRSVISKNELVQMIISGNLETVERSQVVEQLRLMLQLAPEWIQEKMTSTGDLLICVNKIPGLESIRTRLSEAK</sequence>
<dbReference type="EMBL" id="CM042012">
    <property type="protein sequence ID" value="KAI3749581.1"/>
    <property type="molecule type" value="Genomic_DNA"/>
</dbReference>
<proteinExistence type="predicted"/>
<name>A0ACB9DSZ5_CICIN</name>
<reference evidence="1 2" key="2">
    <citation type="journal article" date="2022" name="Mol. Ecol. Resour.">
        <title>The genomes of chicory, endive, great burdock and yacon provide insights into Asteraceae paleo-polyploidization history and plant inulin production.</title>
        <authorList>
            <person name="Fan W."/>
            <person name="Wang S."/>
            <person name="Wang H."/>
            <person name="Wang A."/>
            <person name="Jiang F."/>
            <person name="Liu H."/>
            <person name="Zhao H."/>
            <person name="Xu D."/>
            <person name="Zhang Y."/>
        </authorList>
    </citation>
    <scope>NUCLEOTIDE SEQUENCE [LARGE SCALE GENOMIC DNA]</scope>
    <source>
        <strain evidence="2">cv. Punajuju</strain>
        <tissue evidence="1">Leaves</tissue>
    </source>
</reference>
<protein>
    <submittedName>
        <fullName evidence="1">Uncharacterized protein</fullName>
    </submittedName>
</protein>
<reference evidence="2" key="1">
    <citation type="journal article" date="2022" name="Mol. Ecol. Resour.">
        <title>The genomes of chicory, endive, great burdock and yacon provide insights into Asteraceae palaeo-polyploidization history and plant inulin production.</title>
        <authorList>
            <person name="Fan W."/>
            <person name="Wang S."/>
            <person name="Wang H."/>
            <person name="Wang A."/>
            <person name="Jiang F."/>
            <person name="Liu H."/>
            <person name="Zhao H."/>
            <person name="Xu D."/>
            <person name="Zhang Y."/>
        </authorList>
    </citation>
    <scope>NUCLEOTIDE SEQUENCE [LARGE SCALE GENOMIC DNA]</scope>
    <source>
        <strain evidence="2">cv. Punajuju</strain>
    </source>
</reference>
<accession>A0ACB9DSZ5</accession>
<comment type="caution">
    <text evidence="1">The sequence shown here is derived from an EMBL/GenBank/DDBJ whole genome shotgun (WGS) entry which is preliminary data.</text>
</comment>
<dbReference type="Proteomes" id="UP001055811">
    <property type="component" value="Linkage Group LG04"/>
</dbReference>